<reference evidence="1" key="1">
    <citation type="submission" date="2021-01" db="EMBL/GenBank/DDBJ databases">
        <authorList>
            <person name="Corre E."/>
            <person name="Pelletier E."/>
            <person name="Niang G."/>
            <person name="Scheremetjew M."/>
            <person name="Finn R."/>
            <person name="Kale V."/>
            <person name="Holt S."/>
            <person name="Cochrane G."/>
            <person name="Meng A."/>
            <person name="Brown T."/>
            <person name="Cohen L."/>
        </authorList>
    </citation>
    <scope>NUCLEOTIDE SEQUENCE</scope>
    <source>
        <strain evidence="1">NIES-2562</strain>
    </source>
</reference>
<dbReference type="EMBL" id="HBIB01025301">
    <property type="protein sequence ID" value="CAE0254233.1"/>
    <property type="molecule type" value="Transcribed_RNA"/>
</dbReference>
<sequence length="417" mass="45284">MILSVTVVDGASLRTTFNIQEAASEEEDVLANFLQSASSLLSSTKEGLTVKRVQADGCHSFYMSTEASVSIVVHCTTPNFHPRDMEVVAQQMKGLLSFLFGPMGTWSRFIPDIGVRDLVVKYLKRMERHAGIFFGCPEHALVPPAATVFFKNFFSSMDVDDLIEAYVVIGDGTVIQSTATPSSTLYTLACVDSRLAADMAMTSLPVYADVGNDTAWHTLVLLRAGSYVLALFFDIQVGADEFVPLVENIEAVVTSPMSKPEDGWYSFANTSIPAIESAEEVFDPITSWAVLVPHDGVCVSSLPTSPSDPLDDRGTETLRWACSRVLDMFLPLEKSPADASGAAEEEGDRKLLEGVARAVPTTGCILIKDENPFYVLRFSIRNGRAHCLVVVVGKSDATTSEVKEVANRLTVSVCEQL</sequence>
<accession>A0A7S3G665</accession>
<proteinExistence type="predicted"/>
<protein>
    <submittedName>
        <fullName evidence="1">Uncharacterized protein</fullName>
    </submittedName>
</protein>
<dbReference type="AlphaFoldDB" id="A0A7S3G665"/>
<gene>
    <name evidence="1" type="ORF">PBIL07802_LOCUS16474</name>
    <name evidence="2" type="ORF">PBIL07802_LOCUS16475</name>
</gene>
<evidence type="ECO:0000313" key="1">
    <source>
        <dbReference type="EMBL" id="CAE0254232.1"/>
    </source>
</evidence>
<dbReference type="EMBL" id="HBIB01025300">
    <property type="protein sequence ID" value="CAE0254232.1"/>
    <property type="molecule type" value="Transcribed_RNA"/>
</dbReference>
<organism evidence="1">
    <name type="scientific">Palpitomonas bilix</name>
    <dbReference type="NCBI Taxonomy" id="652834"/>
    <lineage>
        <taxon>Eukaryota</taxon>
        <taxon>Eukaryota incertae sedis</taxon>
    </lineage>
</organism>
<evidence type="ECO:0000313" key="2">
    <source>
        <dbReference type="EMBL" id="CAE0254233.1"/>
    </source>
</evidence>
<name>A0A7S3G665_9EUKA</name>